<name>A0A9N8L1V2_CHRIL</name>
<evidence type="ECO:0000313" key="3">
    <source>
        <dbReference type="Proteomes" id="UP001154114"/>
    </source>
</evidence>
<protein>
    <submittedName>
        <fullName evidence="2">Uncharacterized protein</fullName>
    </submittedName>
</protein>
<organism evidence="2 3">
    <name type="scientific">Chrysodeixis includens</name>
    <name type="common">Soybean looper</name>
    <name type="synonym">Pseudoplusia includens</name>
    <dbReference type="NCBI Taxonomy" id="689277"/>
    <lineage>
        <taxon>Eukaryota</taxon>
        <taxon>Metazoa</taxon>
        <taxon>Ecdysozoa</taxon>
        <taxon>Arthropoda</taxon>
        <taxon>Hexapoda</taxon>
        <taxon>Insecta</taxon>
        <taxon>Pterygota</taxon>
        <taxon>Neoptera</taxon>
        <taxon>Endopterygota</taxon>
        <taxon>Lepidoptera</taxon>
        <taxon>Glossata</taxon>
        <taxon>Ditrysia</taxon>
        <taxon>Noctuoidea</taxon>
        <taxon>Noctuidae</taxon>
        <taxon>Plusiinae</taxon>
        <taxon>Chrysodeixis</taxon>
    </lineage>
</organism>
<sequence length="327" mass="35574">MKTKEELSVTMLNEHIEGVNLQGVRLSSAAVAVPRRAAATRRSDAPRSTTREATTGMEKSTSVAVTAAAERRVDVNGGVARFLCCKFEGAHLSSPNALKGRRGGVIRSAVGSRRDALARSRCGYDSGAEGSLIRRVIEDTFIRSNLKCSLVEGTVSSGPCTCGWSKGHTREVAKGSWPEARWPKAAGPRRGGQRQLARGEVAGGEEAKGEMNEIHTRTCDASGRPCRRGGICRRVRIPIQPAWCNADASDNNYDDYLWNVKYDSWSLATELLGCGLYCGAVESWKMNPEGERTEVQNSPAFHNIICCHLPRVCKTNHVIVINDNQAM</sequence>
<reference evidence="2" key="1">
    <citation type="submission" date="2021-12" db="EMBL/GenBank/DDBJ databases">
        <authorList>
            <person name="King R."/>
        </authorList>
    </citation>
    <scope>NUCLEOTIDE SEQUENCE</scope>
</reference>
<proteinExistence type="predicted"/>
<keyword evidence="3" id="KW-1185">Reference proteome</keyword>
<dbReference type="EMBL" id="LR824014">
    <property type="protein sequence ID" value="CAD0200020.1"/>
    <property type="molecule type" value="Genomic_DNA"/>
</dbReference>
<evidence type="ECO:0000256" key="1">
    <source>
        <dbReference type="SAM" id="MobiDB-lite"/>
    </source>
</evidence>
<dbReference type="AlphaFoldDB" id="A0A9N8L1V2"/>
<dbReference type="Proteomes" id="UP001154114">
    <property type="component" value="Chromosome 11"/>
</dbReference>
<feature type="region of interest" description="Disordered" evidence="1">
    <location>
        <begin position="35"/>
        <end position="62"/>
    </location>
</feature>
<accession>A0A9N8L1V2</accession>
<gene>
    <name evidence="2" type="ORF">CINC_LOCUS1708</name>
</gene>
<feature type="compositionally biased region" description="Polar residues" evidence="1">
    <location>
        <begin position="46"/>
        <end position="62"/>
    </location>
</feature>
<evidence type="ECO:0000313" key="2">
    <source>
        <dbReference type="EMBL" id="CAD0200020.1"/>
    </source>
</evidence>